<dbReference type="InterPro" id="IPR004256">
    <property type="entry name" value="DUF234"/>
</dbReference>
<dbReference type="PANTHER" id="PTHR34704:SF1">
    <property type="entry name" value="ATPASE"/>
    <property type="match status" value="1"/>
</dbReference>
<protein>
    <submittedName>
        <fullName evidence="2">ATP-binding protein</fullName>
    </submittedName>
</protein>
<evidence type="ECO:0000259" key="1">
    <source>
        <dbReference type="Pfam" id="PF03008"/>
    </source>
</evidence>
<proteinExistence type="predicted"/>
<dbReference type="EMBL" id="JBHTEE010000001">
    <property type="protein sequence ID" value="MFC7606769.1"/>
    <property type="molecule type" value="Genomic_DNA"/>
</dbReference>
<dbReference type="GO" id="GO:0005524">
    <property type="term" value="F:ATP binding"/>
    <property type="evidence" value="ECO:0007669"/>
    <property type="project" value="UniProtKB-KW"/>
</dbReference>
<dbReference type="Gene3D" id="3.40.50.300">
    <property type="entry name" value="P-loop containing nucleotide triphosphate hydrolases"/>
    <property type="match status" value="1"/>
</dbReference>
<feature type="domain" description="DUF234" evidence="1">
    <location>
        <begin position="327"/>
        <end position="421"/>
    </location>
</feature>
<dbReference type="SUPFAM" id="SSF52540">
    <property type="entry name" value="P-loop containing nucleoside triphosphate hydrolases"/>
    <property type="match status" value="1"/>
</dbReference>
<keyword evidence="3" id="KW-1185">Reference proteome</keyword>
<sequence>MKFTGRAFDLDQLDAQLRLATEGRGGTRGRAVIITGRRRVGKSRLVQEFCDRSGLPYVVFQATRGRSPVAERNDFAETVACSGLAGAEFLQGAAPQDWNHTLRSLALAAGDETPCIVVLDEVPWLIEQDGEFEGALQTAWDRYLSARPILLILVGSDLSVMESLQEYGRPFFGRAAHMTLRPLALQDVADMTGLPAADAVDALLVTGGFPEVVRSWEHGMSRIDFLRDSLANPLSPLLASGELSLLGEFPSATYARTVLEAIGTGERTFSTIAANVGGATPLPSGTLAPILTNLIAKRVVATDLPLSDRPDTKNKRYRVADHYLRFWLAFLQRAIADSERGRPDLALRRIERSWTTWRGRAVEPLVRDCLARMLPDDAWPDTEAVGGWWNRQNNPEIDLVGADREPVASRVHFVGSIKWLDARPFDRHDYDALVQDSAAVPGVTTETPKVAVSRSGYEPGLPLAAAWTPEDLLAAWQR</sequence>
<accession>A0ABW2TEE0</accession>
<dbReference type="InterPro" id="IPR027417">
    <property type="entry name" value="P-loop_NTPase"/>
</dbReference>
<dbReference type="Pfam" id="PF03008">
    <property type="entry name" value="DUF234"/>
    <property type="match status" value="1"/>
</dbReference>
<comment type="caution">
    <text evidence="2">The sequence shown here is derived from an EMBL/GenBank/DDBJ whole genome shotgun (WGS) entry which is preliminary data.</text>
</comment>
<evidence type="ECO:0000313" key="3">
    <source>
        <dbReference type="Proteomes" id="UP001596514"/>
    </source>
</evidence>
<name>A0ABW2TEE0_9ACTN</name>
<reference evidence="3" key="1">
    <citation type="journal article" date="2019" name="Int. J. Syst. Evol. Microbiol.">
        <title>The Global Catalogue of Microorganisms (GCM) 10K type strain sequencing project: providing services to taxonomists for standard genome sequencing and annotation.</title>
        <authorList>
            <consortium name="The Broad Institute Genomics Platform"/>
            <consortium name="The Broad Institute Genome Sequencing Center for Infectious Disease"/>
            <person name="Wu L."/>
            <person name="Ma J."/>
        </authorList>
    </citation>
    <scope>NUCLEOTIDE SEQUENCE [LARGE SCALE GENOMIC DNA]</scope>
    <source>
        <strain evidence="3">JCM 10083</strain>
    </source>
</reference>
<dbReference type="RefSeq" id="WP_343975196.1">
    <property type="nucleotide sequence ID" value="NZ_BAAAGK010000128.1"/>
</dbReference>
<keyword evidence="2" id="KW-0547">Nucleotide-binding</keyword>
<keyword evidence="2" id="KW-0067">ATP-binding</keyword>
<dbReference type="PANTHER" id="PTHR34704">
    <property type="entry name" value="ATPASE"/>
    <property type="match status" value="1"/>
</dbReference>
<dbReference type="Proteomes" id="UP001596514">
    <property type="component" value="Unassembled WGS sequence"/>
</dbReference>
<gene>
    <name evidence="2" type="ORF">ACFQVD_42410</name>
</gene>
<organism evidence="2 3">
    <name type="scientific">Streptosporangium amethystogenes subsp. fukuiense</name>
    <dbReference type="NCBI Taxonomy" id="698418"/>
    <lineage>
        <taxon>Bacteria</taxon>
        <taxon>Bacillati</taxon>
        <taxon>Actinomycetota</taxon>
        <taxon>Actinomycetes</taxon>
        <taxon>Streptosporangiales</taxon>
        <taxon>Streptosporangiaceae</taxon>
        <taxon>Streptosporangium</taxon>
    </lineage>
</organism>
<evidence type="ECO:0000313" key="2">
    <source>
        <dbReference type="EMBL" id="MFC7606769.1"/>
    </source>
</evidence>